<dbReference type="GO" id="GO:0004519">
    <property type="term" value="F:endonuclease activity"/>
    <property type="evidence" value="ECO:0007669"/>
    <property type="project" value="UniProtKB-KW"/>
</dbReference>
<accession>A0A8H9TVH3</accession>
<feature type="domain" description="Type I restriction modification DNA specificity" evidence="4">
    <location>
        <begin position="39"/>
        <end position="200"/>
    </location>
</feature>
<dbReference type="KEGG" id="cfar:CI104_21405"/>
<evidence type="ECO:0000256" key="1">
    <source>
        <dbReference type="ARBA" id="ARBA00010923"/>
    </source>
</evidence>
<dbReference type="InterPro" id="IPR000055">
    <property type="entry name" value="Restrct_endonuc_typeI_TRD"/>
</dbReference>
<sequence length="465" mass="54012">MAKYKAYPEYKDSGVEWLGEIPEHWKFSQVKYGYSITLGKMLQKEKNSYFDSFEPYLKAQNIQVSGLDLHTVDSMWFSREEKKKLLLEYNDILVSEGGDVGRSALWLGQMNQCYIQNAINRVRPQKNNSATFFQYWITFLKSTDFINIICNKATIAHYTVEKLASSPLLLPKKNEQQQIADFLDHETAKIDILIEKQQQLIELLKEKRQAVISHAVTKGLNPDVQMKDSGMEYQQKKPLHWTLNKFRYMFNFDKGLTITKENLQDEGIPCINYGEIHSKYHFEVNTKIHKLKCVNESYLKNNKNSLLYKGDIIFADTSEDIEGAGNFSQLVSSDIVFAGYHTIIARLYNRENYRYYAYLLNSQELRAQIRYSVKGVKVYSITQAILRNISCWLPSSDEQNHIAKYLDQRITKIDILIEKQLLQIDLLKERRTALISAVVTGKIDVRNWHAPSEQSQTTAEMEATV</sequence>
<dbReference type="OrthoDB" id="9798929at2"/>
<dbReference type="InterPro" id="IPR052021">
    <property type="entry name" value="Type-I_RS_S_subunit"/>
</dbReference>
<evidence type="ECO:0000259" key="4">
    <source>
        <dbReference type="Pfam" id="PF01420"/>
    </source>
</evidence>
<keyword evidence="5" id="KW-0378">Hydrolase</keyword>
<gene>
    <name evidence="5" type="ORF">I8Y00_002130</name>
</gene>
<proteinExistence type="inferred from homology"/>
<name>A0A8H9TVH3_9ENTR</name>
<reference evidence="5" key="2">
    <citation type="submission" date="2020-11" db="EMBL/GenBank/DDBJ databases">
        <authorList>
            <consortium name="NCBI Pathogen Detection Project"/>
        </authorList>
    </citation>
    <scope>NUCLEOTIDE SEQUENCE</scope>
    <source>
        <strain evidence="5">YDC697-2</strain>
    </source>
</reference>
<organism evidence="5">
    <name type="scientific">Citrobacter farmeri</name>
    <dbReference type="NCBI Taxonomy" id="67824"/>
    <lineage>
        <taxon>Bacteria</taxon>
        <taxon>Pseudomonadati</taxon>
        <taxon>Pseudomonadota</taxon>
        <taxon>Gammaproteobacteria</taxon>
        <taxon>Enterobacterales</taxon>
        <taxon>Enterobacteriaceae</taxon>
        <taxon>Citrobacter</taxon>
    </lineage>
</organism>
<keyword evidence="5" id="KW-0255">Endonuclease</keyword>
<keyword evidence="3" id="KW-0238">DNA-binding</keyword>
<feature type="domain" description="Type I restriction modification DNA specificity" evidence="4">
    <location>
        <begin position="249"/>
        <end position="416"/>
    </location>
</feature>
<comment type="similarity">
    <text evidence="1">Belongs to the type-I restriction system S methylase family.</text>
</comment>
<protein>
    <submittedName>
        <fullName evidence="5">Restriction endonuclease subunit S</fullName>
    </submittedName>
</protein>
<dbReference type="Gene3D" id="1.10.287.1120">
    <property type="entry name" value="Bipartite methylase S protein"/>
    <property type="match status" value="1"/>
</dbReference>
<dbReference type="RefSeq" id="WP_094465725.1">
    <property type="nucleotide sequence ID" value="NZ_CABMNX010000001.1"/>
</dbReference>
<dbReference type="PANTHER" id="PTHR30408">
    <property type="entry name" value="TYPE-1 RESTRICTION ENZYME ECOKI SPECIFICITY PROTEIN"/>
    <property type="match status" value="1"/>
</dbReference>
<dbReference type="Proteomes" id="UP000864563">
    <property type="component" value="Unassembled WGS sequence"/>
</dbReference>
<dbReference type="Pfam" id="PF01420">
    <property type="entry name" value="Methylase_S"/>
    <property type="match status" value="2"/>
</dbReference>
<evidence type="ECO:0000256" key="2">
    <source>
        <dbReference type="ARBA" id="ARBA00022747"/>
    </source>
</evidence>
<dbReference type="Gene3D" id="3.90.220.20">
    <property type="entry name" value="DNA methylase specificity domains"/>
    <property type="match status" value="2"/>
</dbReference>
<dbReference type="PANTHER" id="PTHR30408:SF12">
    <property type="entry name" value="TYPE I RESTRICTION ENZYME MJAVIII SPECIFICITY SUBUNIT"/>
    <property type="match status" value="1"/>
</dbReference>
<evidence type="ECO:0000256" key="3">
    <source>
        <dbReference type="ARBA" id="ARBA00023125"/>
    </source>
</evidence>
<evidence type="ECO:0000313" key="5">
    <source>
        <dbReference type="EMBL" id="HAT1585789.1"/>
    </source>
</evidence>
<comment type="caution">
    <text evidence="5">The sequence shown here is derived from an EMBL/GenBank/DDBJ whole genome shotgun (WGS) entry which is preliminary data.</text>
</comment>
<dbReference type="GO" id="GO:0003677">
    <property type="term" value="F:DNA binding"/>
    <property type="evidence" value="ECO:0007669"/>
    <property type="project" value="UniProtKB-KW"/>
</dbReference>
<dbReference type="EMBL" id="DACSDU010000007">
    <property type="protein sequence ID" value="HAT1585789.1"/>
    <property type="molecule type" value="Genomic_DNA"/>
</dbReference>
<reference evidence="5" key="1">
    <citation type="journal article" date="2018" name="Genome Biol.">
        <title>SKESA: strategic k-mer extension for scrupulous assemblies.</title>
        <authorList>
            <person name="Souvorov A."/>
            <person name="Agarwala R."/>
            <person name="Lipman D.J."/>
        </authorList>
    </citation>
    <scope>NUCLEOTIDE SEQUENCE</scope>
    <source>
        <strain evidence="5">YDC697-2</strain>
    </source>
</reference>
<keyword evidence="2" id="KW-0680">Restriction system</keyword>
<dbReference type="AlphaFoldDB" id="A0A8H9TVH3"/>
<keyword evidence="5" id="KW-0540">Nuclease</keyword>
<dbReference type="GO" id="GO:0009307">
    <property type="term" value="P:DNA restriction-modification system"/>
    <property type="evidence" value="ECO:0007669"/>
    <property type="project" value="UniProtKB-KW"/>
</dbReference>
<dbReference type="InterPro" id="IPR044946">
    <property type="entry name" value="Restrct_endonuc_typeI_TRD_sf"/>
</dbReference>
<dbReference type="SUPFAM" id="SSF116734">
    <property type="entry name" value="DNA methylase specificity domain"/>
    <property type="match status" value="2"/>
</dbReference>